<dbReference type="Pfam" id="PF23559">
    <property type="entry name" value="WHD_DRP"/>
    <property type="match status" value="1"/>
</dbReference>
<feature type="compositionally biased region" description="Polar residues" evidence="7">
    <location>
        <begin position="126"/>
        <end position="137"/>
    </location>
</feature>
<evidence type="ECO:0000256" key="5">
    <source>
        <dbReference type="ARBA" id="ARBA00022821"/>
    </source>
</evidence>
<feature type="domain" description="Disease resistance N-terminal" evidence="9">
    <location>
        <begin position="5"/>
        <end position="86"/>
    </location>
</feature>
<dbReference type="AlphaFoldDB" id="A0ABD1HCN3"/>
<dbReference type="FunFam" id="3.40.50.300:FF:001091">
    <property type="entry name" value="Probable disease resistance protein At1g61300"/>
    <property type="match status" value="1"/>
</dbReference>
<dbReference type="InterPro" id="IPR055414">
    <property type="entry name" value="LRR_R13L4/SHOC2-like"/>
</dbReference>
<feature type="domain" description="Disease resistance protein winged helix" evidence="10">
    <location>
        <begin position="416"/>
        <end position="485"/>
    </location>
</feature>
<keyword evidence="13" id="KW-1185">Reference proteome</keyword>
<dbReference type="Gene3D" id="3.40.50.300">
    <property type="entry name" value="P-loop containing nucleotide triphosphate hydrolases"/>
    <property type="match status" value="1"/>
</dbReference>
<feature type="region of interest" description="Disordered" evidence="7">
    <location>
        <begin position="126"/>
        <end position="147"/>
    </location>
</feature>
<reference evidence="12 13" key="1">
    <citation type="submission" date="2024-06" db="EMBL/GenBank/DDBJ databases">
        <title>A chromosome level genome sequence of Diviner's sage (Salvia divinorum).</title>
        <authorList>
            <person name="Ford S.A."/>
            <person name="Ro D.-K."/>
            <person name="Ness R.W."/>
            <person name="Phillips M.A."/>
        </authorList>
    </citation>
    <scope>NUCLEOTIDE SEQUENCE [LARGE SCALE GENOMIC DNA]</scope>
    <source>
        <strain evidence="12">SAF-2024a</strain>
        <tissue evidence="12">Leaf</tissue>
    </source>
</reference>
<dbReference type="InterPro" id="IPR044974">
    <property type="entry name" value="Disease_R_plants"/>
</dbReference>
<sequence>MADAALTILLEQLRDTLRWYRDLLSGSEDDFRELNSDLNLMKAFLSDAGDGRSEKMFKEIERQIRDVVYVVEDTIDKCLLAAKGKSTIRGLNKKFSLAEEVRSLREKKVKPVLDLVNANYATFAGTGSSSGNASEEQPPSRHRKDRDRVVGFEDEEEKLMGYLNDEKDKLDVISIIGMPGLGKTTLAWKIYENDSIRFKFPVRIWVHVSQRFNRRDMFLNILRIFSSEDMSGESDHDLAQSVREYLSKEKFLLVMDDVWRPEDWDAIQDVLPSSNRLSKVMITSRLGTVGQRAKVGHFTEPHNLRFFTVDESWKLLQLEVFGNEQDCFTELVIIGRKIAEQCHGVPLTVVVVGGMLVDLFVKTSAPRFLIKEWEIVSENVSQFTQQDEEKRISKVVELSYNTLPDYLRECFLYMAVFPEEHVIPAWMLTRLWIAEGFVLSKGRSLEEAAEQNLSDLVGRNLLMLDKKNLMGEIKTCRVHDMIREFCKEIAVEQSFFQEIRKNRGVFEPPVSDVQKFHRLSFHSDLSTFFSGKPKGPHVRSFLCLYKEPVNLENKYISSIPDAFELLRVLEAISIRFRQFPAKVTKLIHLRYVTLNIDAFSSLPEPLSQLWNLQTLVVETKSRSITMKANIWKMYRLRHLKLKAAIVFGPKWDGEGGENLQTLSRLAPESFTAKVSERACNLKELGIRGKLATLIATMSMENLGLLEKLKLMNDVPADSEPHLPRLPQSSCFPPNLKRLTLSNTFLDWEHASTLAEIKRLEVLKLKNNAFIGTIWNAAASVFKNLQLLLIIEANIVKWVVSANSFPYLSCLVLKNCDKLEHIPIELGKSLELLDIERVLGSAVASAKEMEKVKKDEEEKWAEEKERRSRGGVQFKLQIGPGCGRVPN</sequence>
<evidence type="ECO:0000256" key="6">
    <source>
        <dbReference type="ARBA" id="ARBA00022840"/>
    </source>
</evidence>
<keyword evidence="2" id="KW-0433">Leucine-rich repeat</keyword>
<keyword evidence="4" id="KW-0547">Nucleotide-binding</keyword>
<dbReference type="InterPro" id="IPR002182">
    <property type="entry name" value="NB-ARC"/>
</dbReference>
<dbReference type="InterPro" id="IPR027417">
    <property type="entry name" value="P-loop_NTPase"/>
</dbReference>
<dbReference type="InterPro" id="IPR042197">
    <property type="entry name" value="Apaf_helical"/>
</dbReference>
<keyword evidence="3" id="KW-0677">Repeat</keyword>
<comment type="caution">
    <text evidence="12">The sequence shown here is derived from an EMBL/GenBank/DDBJ whole genome shotgun (WGS) entry which is preliminary data.</text>
</comment>
<evidence type="ECO:0000256" key="3">
    <source>
        <dbReference type="ARBA" id="ARBA00022737"/>
    </source>
</evidence>
<evidence type="ECO:0000256" key="2">
    <source>
        <dbReference type="ARBA" id="ARBA00022614"/>
    </source>
</evidence>
<feature type="domain" description="NB-ARC" evidence="8">
    <location>
        <begin position="153"/>
        <end position="324"/>
    </location>
</feature>
<proteinExistence type="inferred from homology"/>
<dbReference type="SUPFAM" id="SSF52540">
    <property type="entry name" value="P-loop containing nucleoside triphosphate hydrolases"/>
    <property type="match status" value="1"/>
</dbReference>
<dbReference type="SUPFAM" id="SSF52058">
    <property type="entry name" value="L domain-like"/>
    <property type="match status" value="1"/>
</dbReference>
<evidence type="ECO:0000256" key="1">
    <source>
        <dbReference type="ARBA" id="ARBA00008894"/>
    </source>
</evidence>
<dbReference type="PANTHER" id="PTHR23155:SF1193">
    <property type="entry name" value="DISEASE RESISTANCE PROTEIN RPP13-RELATED"/>
    <property type="match status" value="1"/>
</dbReference>
<dbReference type="Pfam" id="PF18052">
    <property type="entry name" value="Rx_N"/>
    <property type="match status" value="1"/>
</dbReference>
<evidence type="ECO:0000256" key="4">
    <source>
        <dbReference type="ARBA" id="ARBA00022741"/>
    </source>
</evidence>
<dbReference type="Gene3D" id="1.20.5.4130">
    <property type="match status" value="1"/>
</dbReference>
<dbReference type="FunFam" id="1.10.10.10:FF:000322">
    <property type="entry name" value="Probable disease resistance protein At1g63360"/>
    <property type="match status" value="1"/>
</dbReference>
<evidence type="ECO:0000259" key="8">
    <source>
        <dbReference type="Pfam" id="PF00931"/>
    </source>
</evidence>
<dbReference type="InterPro" id="IPR038005">
    <property type="entry name" value="RX-like_CC"/>
</dbReference>
<protein>
    <submittedName>
        <fullName evidence="12">Uncharacterized protein</fullName>
    </submittedName>
</protein>
<comment type="similarity">
    <text evidence="1">Belongs to the disease resistance NB-LRR family.</text>
</comment>
<evidence type="ECO:0000313" key="13">
    <source>
        <dbReference type="Proteomes" id="UP001567538"/>
    </source>
</evidence>
<dbReference type="Gene3D" id="1.10.8.430">
    <property type="entry name" value="Helical domain of apoptotic protease-activating factors"/>
    <property type="match status" value="1"/>
</dbReference>
<evidence type="ECO:0000259" key="9">
    <source>
        <dbReference type="Pfam" id="PF18052"/>
    </source>
</evidence>
<dbReference type="PANTHER" id="PTHR23155">
    <property type="entry name" value="DISEASE RESISTANCE PROTEIN RP"/>
    <property type="match status" value="1"/>
</dbReference>
<dbReference type="PRINTS" id="PR00364">
    <property type="entry name" value="DISEASERSIST"/>
</dbReference>
<dbReference type="Pfam" id="PF00931">
    <property type="entry name" value="NB-ARC"/>
    <property type="match status" value="1"/>
</dbReference>
<evidence type="ECO:0000313" key="12">
    <source>
        <dbReference type="EMBL" id="KAL1554203.1"/>
    </source>
</evidence>
<feature type="domain" description="Disease resistance R13L4/SHOC-2-like LRR" evidence="11">
    <location>
        <begin position="550"/>
        <end position="853"/>
    </location>
</feature>
<dbReference type="InterPro" id="IPR032675">
    <property type="entry name" value="LRR_dom_sf"/>
</dbReference>
<organism evidence="12 13">
    <name type="scientific">Salvia divinorum</name>
    <name type="common">Maria pastora</name>
    <name type="synonym">Diviner's sage</name>
    <dbReference type="NCBI Taxonomy" id="28513"/>
    <lineage>
        <taxon>Eukaryota</taxon>
        <taxon>Viridiplantae</taxon>
        <taxon>Streptophyta</taxon>
        <taxon>Embryophyta</taxon>
        <taxon>Tracheophyta</taxon>
        <taxon>Spermatophyta</taxon>
        <taxon>Magnoliopsida</taxon>
        <taxon>eudicotyledons</taxon>
        <taxon>Gunneridae</taxon>
        <taxon>Pentapetalae</taxon>
        <taxon>asterids</taxon>
        <taxon>lamiids</taxon>
        <taxon>Lamiales</taxon>
        <taxon>Lamiaceae</taxon>
        <taxon>Nepetoideae</taxon>
        <taxon>Mentheae</taxon>
        <taxon>Salviinae</taxon>
        <taxon>Salvia</taxon>
        <taxon>Salvia subgen. Calosphace</taxon>
    </lineage>
</organism>
<dbReference type="Gene3D" id="1.10.10.10">
    <property type="entry name" value="Winged helix-like DNA-binding domain superfamily/Winged helix DNA-binding domain"/>
    <property type="match status" value="1"/>
</dbReference>
<keyword evidence="6" id="KW-0067">ATP-binding</keyword>
<dbReference type="Gene3D" id="3.80.10.10">
    <property type="entry name" value="Ribonuclease Inhibitor"/>
    <property type="match status" value="1"/>
</dbReference>
<evidence type="ECO:0000259" key="11">
    <source>
        <dbReference type="Pfam" id="PF23598"/>
    </source>
</evidence>
<dbReference type="InterPro" id="IPR058922">
    <property type="entry name" value="WHD_DRP"/>
</dbReference>
<gene>
    <name evidence="12" type="ORF">AAHA92_14788</name>
</gene>
<keyword evidence="5" id="KW-0611">Plant defense</keyword>
<dbReference type="EMBL" id="JBEAFC010000006">
    <property type="protein sequence ID" value="KAL1554203.1"/>
    <property type="molecule type" value="Genomic_DNA"/>
</dbReference>
<dbReference type="Proteomes" id="UP001567538">
    <property type="component" value="Unassembled WGS sequence"/>
</dbReference>
<accession>A0ABD1HCN3</accession>
<evidence type="ECO:0000259" key="10">
    <source>
        <dbReference type="Pfam" id="PF23559"/>
    </source>
</evidence>
<dbReference type="InterPro" id="IPR041118">
    <property type="entry name" value="Rx_N"/>
</dbReference>
<evidence type="ECO:0000256" key="7">
    <source>
        <dbReference type="SAM" id="MobiDB-lite"/>
    </source>
</evidence>
<dbReference type="InterPro" id="IPR036388">
    <property type="entry name" value="WH-like_DNA-bd_sf"/>
</dbReference>
<dbReference type="GO" id="GO:0005524">
    <property type="term" value="F:ATP binding"/>
    <property type="evidence" value="ECO:0007669"/>
    <property type="project" value="UniProtKB-KW"/>
</dbReference>
<dbReference type="CDD" id="cd14798">
    <property type="entry name" value="RX-CC_like"/>
    <property type="match status" value="1"/>
</dbReference>
<dbReference type="GO" id="GO:0051607">
    <property type="term" value="P:defense response to virus"/>
    <property type="evidence" value="ECO:0007669"/>
    <property type="project" value="UniProtKB-ARBA"/>
</dbReference>
<dbReference type="Pfam" id="PF23598">
    <property type="entry name" value="LRR_14"/>
    <property type="match status" value="1"/>
</dbReference>
<name>A0ABD1HCN3_SALDI</name>